<protein>
    <submittedName>
        <fullName evidence="2">Uncharacterized protein</fullName>
    </submittedName>
</protein>
<keyword evidence="1" id="KW-0812">Transmembrane</keyword>
<dbReference type="EMBL" id="JBEZNA010000054">
    <property type="protein sequence ID" value="MEU9579709.1"/>
    <property type="molecule type" value="Genomic_DNA"/>
</dbReference>
<keyword evidence="3" id="KW-1185">Reference proteome</keyword>
<gene>
    <name evidence="2" type="ORF">AB0D95_20960</name>
</gene>
<proteinExistence type="predicted"/>
<dbReference type="RefSeq" id="WP_359274873.1">
    <property type="nucleotide sequence ID" value="NZ_JBEZNA010000054.1"/>
</dbReference>
<evidence type="ECO:0000313" key="2">
    <source>
        <dbReference type="EMBL" id="MEU9579709.1"/>
    </source>
</evidence>
<feature type="non-terminal residue" evidence="2">
    <location>
        <position position="83"/>
    </location>
</feature>
<dbReference type="Proteomes" id="UP001551584">
    <property type="component" value="Unassembled WGS sequence"/>
</dbReference>
<feature type="transmembrane region" description="Helical" evidence="1">
    <location>
        <begin position="43"/>
        <end position="62"/>
    </location>
</feature>
<name>A0ABV3EU40_9ACTN</name>
<sequence>MFGSPRAAAVARFAGGALLLCVLGLALLADLGAGSLTPPGAGILLLLSAGAAGAVVLPAVGLRLRGAPQHPRTGPVLVHVGRP</sequence>
<organism evidence="2 3">
    <name type="scientific">Streptomyces chilikensis</name>
    <dbReference type="NCBI Taxonomy" id="1194079"/>
    <lineage>
        <taxon>Bacteria</taxon>
        <taxon>Bacillati</taxon>
        <taxon>Actinomycetota</taxon>
        <taxon>Actinomycetes</taxon>
        <taxon>Kitasatosporales</taxon>
        <taxon>Streptomycetaceae</taxon>
        <taxon>Streptomyces</taxon>
    </lineage>
</organism>
<accession>A0ABV3EU40</accession>
<evidence type="ECO:0000256" key="1">
    <source>
        <dbReference type="SAM" id="Phobius"/>
    </source>
</evidence>
<keyword evidence="1" id="KW-0472">Membrane</keyword>
<reference evidence="2 3" key="1">
    <citation type="submission" date="2024-06" db="EMBL/GenBank/DDBJ databases">
        <title>The Natural Products Discovery Center: Release of the First 8490 Sequenced Strains for Exploring Actinobacteria Biosynthetic Diversity.</title>
        <authorList>
            <person name="Kalkreuter E."/>
            <person name="Kautsar S.A."/>
            <person name="Yang D."/>
            <person name="Bader C.D."/>
            <person name="Teijaro C.N."/>
            <person name="Fluegel L."/>
            <person name="Davis C.M."/>
            <person name="Simpson J.R."/>
            <person name="Lauterbach L."/>
            <person name="Steele A.D."/>
            <person name="Gui C."/>
            <person name="Meng S."/>
            <person name="Li G."/>
            <person name="Viehrig K."/>
            <person name="Ye F."/>
            <person name="Su P."/>
            <person name="Kiefer A.F."/>
            <person name="Nichols A."/>
            <person name="Cepeda A.J."/>
            <person name="Yan W."/>
            <person name="Fan B."/>
            <person name="Jiang Y."/>
            <person name="Adhikari A."/>
            <person name="Zheng C.-J."/>
            <person name="Schuster L."/>
            <person name="Cowan T.M."/>
            <person name="Smanski M.J."/>
            <person name="Chevrette M.G."/>
            <person name="De Carvalho L.P.S."/>
            <person name="Shen B."/>
        </authorList>
    </citation>
    <scope>NUCLEOTIDE SEQUENCE [LARGE SCALE GENOMIC DNA]</scope>
    <source>
        <strain evidence="2 3">NPDC048117</strain>
    </source>
</reference>
<comment type="caution">
    <text evidence="2">The sequence shown here is derived from an EMBL/GenBank/DDBJ whole genome shotgun (WGS) entry which is preliminary data.</text>
</comment>
<keyword evidence="1" id="KW-1133">Transmembrane helix</keyword>
<evidence type="ECO:0000313" key="3">
    <source>
        <dbReference type="Proteomes" id="UP001551584"/>
    </source>
</evidence>